<protein>
    <recommendedName>
        <fullName evidence="3">Anaphase-promoting complex subunit 4 WD40 domain-containing protein</fullName>
    </recommendedName>
</protein>
<gene>
    <name evidence="1" type="ORF">K443DRAFT_64459</name>
</gene>
<dbReference type="InterPro" id="IPR015943">
    <property type="entry name" value="WD40/YVTN_repeat-like_dom_sf"/>
</dbReference>
<dbReference type="EMBL" id="KN838966">
    <property type="protein sequence ID" value="KIJ91797.1"/>
    <property type="molecule type" value="Genomic_DNA"/>
</dbReference>
<proteinExistence type="predicted"/>
<accession>A0A0C9X5K3</accession>
<reference evidence="1 2" key="1">
    <citation type="submission" date="2014-04" db="EMBL/GenBank/DDBJ databases">
        <authorList>
            <consortium name="DOE Joint Genome Institute"/>
            <person name="Kuo A."/>
            <person name="Kohler A."/>
            <person name="Nagy L.G."/>
            <person name="Floudas D."/>
            <person name="Copeland A."/>
            <person name="Barry K.W."/>
            <person name="Cichocki N."/>
            <person name="Veneault-Fourrey C."/>
            <person name="LaButti K."/>
            <person name="Lindquist E.A."/>
            <person name="Lipzen A."/>
            <person name="Lundell T."/>
            <person name="Morin E."/>
            <person name="Murat C."/>
            <person name="Sun H."/>
            <person name="Tunlid A."/>
            <person name="Henrissat B."/>
            <person name="Grigoriev I.V."/>
            <person name="Hibbett D.S."/>
            <person name="Martin F."/>
            <person name="Nordberg H.P."/>
            <person name="Cantor M.N."/>
            <person name="Hua S.X."/>
        </authorList>
    </citation>
    <scope>NUCLEOTIDE SEQUENCE [LARGE SCALE GENOMIC DNA]</scope>
    <source>
        <strain evidence="1 2">LaAM-08-1</strain>
    </source>
</reference>
<reference evidence="2" key="2">
    <citation type="submission" date="2015-01" db="EMBL/GenBank/DDBJ databases">
        <title>Evolutionary Origins and Diversification of the Mycorrhizal Mutualists.</title>
        <authorList>
            <consortium name="DOE Joint Genome Institute"/>
            <consortium name="Mycorrhizal Genomics Consortium"/>
            <person name="Kohler A."/>
            <person name="Kuo A."/>
            <person name="Nagy L.G."/>
            <person name="Floudas D."/>
            <person name="Copeland A."/>
            <person name="Barry K.W."/>
            <person name="Cichocki N."/>
            <person name="Veneault-Fourrey C."/>
            <person name="LaButti K."/>
            <person name="Lindquist E.A."/>
            <person name="Lipzen A."/>
            <person name="Lundell T."/>
            <person name="Morin E."/>
            <person name="Murat C."/>
            <person name="Riley R."/>
            <person name="Ohm R."/>
            <person name="Sun H."/>
            <person name="Tunlid A."/>
            <person name="Henrissat B."/>
            <person name="Grigoriev I.V."/>
            <person name="Hibbett D.S."/>
            <person name="Martin F."/>
        </authorList>
    </citation>
    <scope>NUCLEOTIDE SEQUENCE [LARGE SCALE GENOMIC DNA]</scope>
    <source>
        <strain evidence="2">LaAM-08-1</strain>
    </source>
</reference>
<evidence type="ECO:0000313" key="1">
    <source>
        <dbReference type="EMBL" id="KIJ91797.1"/>
    </source>
</evidence>
<dbReference type="Gene3D" id="2.130.10.10">
    <property type="entry name" value="YVTN repeat-like/Quinoprotein amine dehydrogenase"/>
    <property type="match status" value="1"/>
</dbReference>
<organism evidence="1 2">
    <name type="scientific">Laccaria amethystina LaAM-08-1</name>
    <dbReference type="NCBI Taxonomy" id="1095629"/>
    <lineage>
        <taxon>Eukaryota</taxon>
        <taxon>Fungi</taxon>
        <taxon>Dikarya</taxon>
        <taxon>Basidiomycota</taxon>
        <taxon>Agaricomycotina</taxon>
        <taxon>Agaricomycetes</taxon>
        <taxon>Agaricomycetidae</taxon>
        <taxon>Agaricales</taxon>
        <taxon>Agaricineae</taxon>
        <taxon>Hydnangiaceae</taxon>
        <taxon>Laccaria</taxon>
    </lineage>
</organism>
<dbReference type="STRING" id="1095629.A0A0C9X5K3"/>
<dbReference type="InterPro" id="IPR001680">
    <property type="entry name" value="WD40_rpt"/>
</dbReference>
<feature type="non-terminal residue" evidence="1">
    <location>
        <position position="1"/>
    </location>
</feature>
<dbReference type="Pfam" id="PF00400">
    <property type="entry name" value="WD40"/>
    <property type="match status" value="1"/>
</dbReference>
<name>A0A0C9X5K3_9AGAR</name>
<dbReference type="Proteomes" id="UP000054477">
    <property type="component" value="Unassembled WGS sequence"/>
</dbReference>
<sequence length="140" mass="15415">KLPLITAVVGTMQFSPNGRYLAVGDDDGNLLIRETIKNWPRIRYYQTGAEIRGIAWDPSTPRTLFVGSRNGNAHMITFDVSLAKRDVALVASFDSCIHAVAVNECGTQVAIAYGLKVAVVERSFDDILLVVFFGTRGMMY</sequence>
<keyword evidence="2" id="KW-1185">Reference proteome</keyword>
<dbReference type="SUPFAM" id="SSF101908">
    <property type="entry name" value="Putative isomerase YbhE"/>
    <property type="match status" value="1"/>
</dbReference>
<evidence type="ECO:0000313" key="2">
    <source>
        <dbReference type="Proteomes" id="UP000054477"/>
    </source>
</evidence>
<dbReference type="HOGENOM" id="CLU_1839895_0_0_1"/>
<feature type="non-terminal residue" evidence="1">
    <location>
        <position position="140"/>
    </location>
</feature>
<dbReference type="OrthoDB" id="3238562at2759"/>
<dbReference type="AlphaFoldDB" id="A0A0C9X5K3"/>
<evidence type="ECO:0008006" key="3">
    <source>
        <dbReference type="Google" id="ProtNLM"/>
    </source>
</evidence>